<sequence length="204" mass="23328">MISIGEQVYIFLYAILAGAIAAFLYDLLRIKRRAVKTGVIFVGLEDILYWLTVAVFLFITVYNSNSGQMRGFIFIGNVIGVMLYESLLSNLIIKSSMMVIRLIIKIFKFIWMAVSYPFKLAYKIIAIPVAFIFRLIEKLFRFLGSCLGKAFKKADLKGKTRKLGGKVLTVKVRTTAKARKRLQKIAENRKRRQKVKKSKASQQN</sequence>
<dbReference type="Pfam" id="PF09578">
    <property type="entry name" value="Spore_YabQ"/>
    <property type="match status" value="1"/>
</dbReference>
<evidence type="ECO:0000313" key="2">
    <source>
        <dbReference type="EMBL" id="OPX43819.1"/>
    </source>
</evidence>
<dbReference type="STRING" id="48256.CLHUN_22990"/>
<feature type="transmembrane region" description="Helical" evidence="1">
    <location>
        <begin position="6"/>
        <end position="27"/>
    </location>
</feature>
<reference evidence="2 3" key="1">
    <citation type="submission" date="2017-03" db="EMBL/GenBank/DDBJ databases">
        <title>Genome sequence of Clostridium hungatei DSM 14427.</title>
        <authorList>
            <person name="Poehlein A."/>
            <person name="Daniel R."/>
        </authorList>
    </citation>
    <scope>NUCLEOTIDE SEQUENCE [LARGE SCALE GENOMIC DNA]</scope>
    <source>
        <strain evidence="2 3">DSM 14427</strain>
    </source>
</reference>
<dbReference type="NCBIfam" id="TIGR02893">
    <property type="entry name" value="spore_yabQ"/>
    <property type="match status" value="1"/>
</dbReference>
<evidence type="ECO:0000256" key="1">
    <source>
        <dbReference type="SAM" id="Phobius"/>
    </source>
</evidence>
<comment type="caution">
    <text evidence="2">The sequence shown here is derived from an EMBL/GenBank/DDBJ whole genome shotgun (WGS) entry which is preliminary data.</text>
</comment>
<keyword evidence="1" id="KW-0472">Membrane</keyword>
<dbReference type="AlphaFoldDB" id="A0A1V4SIW0"/>
<feature type="transmembrane region" description="Helical" evidence="1">
    <location>
        <begin position="71"/>
        <end position="91"/>
    </location>
</feature>
<dbReference type="EMBL" id="MZGX01000014">
    <property type="protein sequence ID" value="OPX43819.1"/>
    <property type="molecule type" value="Genomic_DNA"/>
</dbReference>
<organism evidence="2 3">
    <name type="scientific">Ruminiclostridium hungatei</name>
    <name type="common">Clostridium hungatei</name>
    <dbReference type="NCBI Taxonomy" id="48256"/>
    <lineage>
        <taxon>Bacteria</taxon>
        <taxon>Bacillati</taxon>
        <taxon>Bacillota</taxon>
        <taxon>Clostridia</taxon>
        <taxon>Eubacteriales</taxon>
        <taxon>Oscillospiraceae</taxon>
        <taxon>Ruminiclostridium</taxon>
    </lineage>
</organism>
<dbReference type="RefSeq" id="WP_080064734.1">
    <property type="nucleotide sequence ID" value="NZ_MZGX01000014.1"/>
</dbReference>
<keyword evidence="3" id="KW-1185">Reference proteome</keyword>
<dbReference type="OrthoDB" id="9801633at2"/>
<keyword evidence="1" id="KW-1133">Transmembrane helix</keyword>
<dbReference type="Proteomes" id="UP000191554">
    <property type="component" value="Unassembled WGS sequence"/>
</dbReference>
<name>A0A1V4SIW0_RUMHU</name>
<dbReference type="InterPro" id="IPR019074">
    <property type="entry name" value="YabQ"/>
</dbReference>
<protein>
    <submittedName>
        <fullName evidence="2">Spore protein YabQ</fullName>
    </submittedName>
</protein>
<feature type="transmembrane region" description="Helical" evidence="1">
    <location>
        <begin position="120"/>
        <end position="136"/>
    </location>
</feature>
<keyword evidence="1" id="KW-0812">Transmembrane</keyword>
<gene>
    <name evidence="2" type="primary">yabQ</name>
    <name evidence="2" type="ORF">CLHUN_22990</name>
</gene>
<feature type="transmembrane region" description="Helical" evidence="1">
    <location>
        <begin position="39"/>
        <end position="59"/>
    </location>
</feature>
<accession>A0A1V4SIW0</accession>
<proteinExistence type="predicted"/>
<evidence type="ECO:0000313" key="3">
    <source>
        <dbReference type="Proteomes" id="UP000191554"/>
    </source>
</evidence>